<sequence length="176" mass="18973">MNDLDDDLAVDLTPLIDVTFMLVIFFLMTMSFTLPVIDFTLPQAQTAQTESQRTTLRISVDAHGSFMLNNVPCAQSELGPQIQEHVISTNNAGKELTLELVIDAAAPSQHLITVADLARTYTQGRLMVVTTKSEELSSNANASSETLTAPAPHSPAQNENVQPNAVPEPTPATEAQ</sequence>
<dbReference type="EMBL" id="DXEV01000087">
    <property type="protein sequence ID" value="HIX56687.1"/>
    <property type="molecule type" value="Genomic_DNA"/>
</dbReference>
<proteinExistence type="inferred from homology"/>
<comment type="caution">
    <text evidence="10">The sequence shown here is derived from an EMBL/GenBank/DDBJ whole genome shotgun (WGS) entry which is preliminary data.</text>
</comment>
<gene>
    <name evidence="10" type="ORF">H9850_04350</name>
</gene>
<comment type="similarity">
    <text evidence="2 7">Belongs to the ExbD/TolR family.</text>
</comment>
<dbReference type="Pfam" id="PF02472">
    <property type="entry name" value="ExbD"/>
    <property type="match status" value="1"/>
</dbReference>
<dbReference type="AlphaFoldDB" id="A0A9D1WE97"/>
<dbReference type="InterPro" id="IPR003400">
    <property type="entry name" value="ExbD"/>
</dbReference>
<organism evidence="10 11">
    <name type="scientific">Candidatus Anaerobiospirillum pullistercoris</name>
    <dbReference type="NCBI Taxonomy" id="2838452"/>
    <lineage>
        <taxon>Bacteria</taxon>
        <taxon>Pseudomonadati</taxon>
        <taxon>Pseudomonadota</taxon>
        <taxon>Gammaproteobacteria</taxon>
        <taxon>Aeromonadales</taxon>
        <taxon>Succinivibrionaceae</taxon>
        <taxon>Anaerobiospirillum</taxon>
    </lineage>
</organism>
<protein>
    <submittedName>
        <fullName evidence="10">Biopolymer transporter ExbD</fullName>
    </submittedName>
</protein>
<keyword evidence="4 7" id="KW-0812">Transmembrane</keyword>
<name>A0A9D1WE97_9GAMM</name>
<evidence type="ECO:0000256" key="2">
    <source>
        <dbReference type="ARBA" id="ARBA00005811"/>
    </source>
</evidence>
<accession>A0A9D1WE97</accession>
<evidence type="ECO:0000256" key="8">
    <source>
        <dbReference type="SAM" id="MobiDB-lite"/>
    </source>
</evidence>
<dbReference type="GO" id="GO:0015031">
    <property type="term" value="P:protein transport"/>
    <property type="evidence" value="ECO:0007669"/>
    <property type="project" value="UniProtKB-KW"/>
</dbReference>
<dbReference type="GO" id="GO:0022857">
    <property type="term" value="F:transmembrane transporter activity"/>
    <property type="evidence" value="ECO:0007669"/>
    <property type="project" value="InterPro"/>
</dbReference>
<evidence type="ECO:0000256" key="5">
    <source>
        <dbReference type="ARBA" id="ARBA00022989"/>
    </source>
</evidence>
<feature type="transmembrane region" description="Helical" evidence="9">
    <location>
        <begin position="20"/>
        <end position="41"/>
    </location>
</feature>
<evidence type="ECO:0000313" key="10">
    <source>
        <dbReference type="EMBL" id="HIX56687.1"/>
    </source>
</evidence>
<dbReference type="GO" id="GO:0005886">
    <property type="term" value="C:plasma membrane"/>
    <property type="evidence" value="ECO:0007669"/>
    <property type="project" value="UniProtKB-SubCell"/>
</dbReference>
<keyword evidence="5 9" id="KW-1133">Transmembrane helix</keyword>
<keyword evidence="3" id="KW-1003">Cell membrane</keyword>
<dbReference type="PANTHER" id="PTHR30558:SF3">
    <property type="entry name" value="BIOPOLYMER TRANSPORT PROTEIN EXBD-RELATED"/>
    <property type="match status" value="1"/>
</dbReference>
<evidence type="ECO:0000256" key="4">
    <source>
        <dbReference type="ARBA" id="ARBA00022692"/>
    </source>
</evidence>
<keyword evidence="7" id="KW-0653">Protein transport</keyword>
<evidence type="ECO:0000256" key="6">
    <source>
        <dbReference type="ARBA" id="ARBA00023136"/>
    </source>
</evidence>
<dbReference type="Proteomes" id="UP000886829">
    <property type="component" value="Unassembled WGS sequence"/>
</dbReference>
<evidence type="ECO:0000313" key="11">
    <source>
        <dbReference type="Proteomes" id="UP000886829"/>
    </source>
</evidence>
<keyword evidence="6 9" id="KW-0472">Membrane</keyword>
<evidence type="ECO:0000256" key="9">
    <source>
        <dbReference type="SAM" id="Phobius"/>
    </source>
</evidence>
<keyword evidence="7" id="KW-0813">Transport</keyword>
<dbReference type="PANTHER" id="PTHR30558">
    <property type="entry name" value="EXBD MEMBRANE COMPONENT OF PMF-DRIVEN MACROMOLECULE IMPORT SYSTEM"/>
    <property type="match status" value="1"/>
</dbReference>
<evidence type="ECO:0000256" key="7">
    <source>
        <dbReference type="RuleBase" id="RU003879"/>
    </source>
</evidence>
<evidence type="ECO:0000256" key="1">
    <source>
        <dbReference type="ARBA" id="ARBA00004162"/>
    </source>
</evidence>
<feature type="region of interest" description="Disordered" evidence="8">
    <location>
        <begin position="132"/>
        <end position="176"/>
    </location>
</feature>
<evidence type="ECO:0000256" key="3">
    <source>
        <dbReference type="ARBA" id="ARBA00022475"/>
    </source>
</evidence>
<reference evidence="10" key="2">
    <citation type="submission" date="2021-04" db="EMBL/GenBank/DDBJ databases">
        <authorList>
            <person name="Gilroy R."/>
        </authorList>
    </citation>
    <scope>NUCLEOTIDE SEQUENCE</scope>
    <source>
        <strain evidence="10">USASDec5-558</strain>
    </source>
</reference>
<feature type="compositionally biased region" description="Low complexity" evidence="8">
    <location>
        <begin position="136"/>
        <end position="149"/>
    </location>
</feature>
<reference evidence="10" key="1">
    <citation type="journal article" date="2021" name="PeerJ">
        <title>Extensive microbial diversity within the chicken gut microbiome revealed by metagenomics and culture.</title>
        <authorList>
            <person name="Gilroy R."/>
            <person name="Ravi A."/>
            <person name="Getino M."/>
            <person name="Pursley I."/>
            <person name="Horton D.L."/>
            <person name="Alikhan N.F."/>
            <person name="Baker D."/>
            <person name="Gharbi K."/>
            <person name="Hall N."/>
            <person name="Watson M."/>
            <person name="Adriaenssens E.M."/>
            <person name="Foster-Nyarko E."/>
            <person name="Jarju S."/>
            <person name="Secka A."/>
            <person name="Antonio M."/>
            <person name="Oren A."/>
            <person name="Chaudhuri R.R."/>
            <person name="La Ragione R."/>
            <person name="Hildebrand F."/>
            <person name="Pallen M.J."/>
        </authorList>
    </citation>
    <scope>NUCLEOTIDE SEQUENCE</scope>
    <source>
        <strain evidence="10">USASDec5-558</strain>
    </source>
</reference>
<comment type="subcellular location">
    <subcellularLocation>
        <location evidence="1">Cell membrane</location>
        <topology evidence="1">Single-pass membrane protein</topology>
    </subcellularLocation>
    <subcellularLocation>
        <location evidence="7">Cell membrane</location>
        <topology evidence="7">Single-pass type II membrane protein</topology>
    </subcellularLocation>
</comment>